<dbReference type="CDD" id="cd06526">
    <property type="entry name" value="metazoan_ACD"/>
    <property type="match status" value="2"/>
</dbReference>
<dbReference type="PANTHER" id="PTHR45640:SF26">
    <property type="entry name" value="RE23625P"/>
    <property type="match status" value="1"/>
</dbReference>
<feature type="domain" description="SHSP" evidence="4">
    <location>
        <begin position="154"/>
        <end position="263"/>
    </location>
</feature>
<dbReference type="SUPFAM" id="SSF49764">
    <property type="entry name" value="HSP20-like chaperones"/>
    <property type="match status" value="2"/>
</dbReference>
<dbReference type="InterPro" id="IPR008978">
    <property type="entry name" value="HSP20-like_chaperone"/>
</dbReference>
<dbReference type="InterPro" id="IPR002068">
    <property type="entry name" value="A-crystallin/Hsp20_dom"/>
</dbReference>
<dbReference type="Pfam" id="PF00011">
    <property type="entry name" value="HSP20"/>
    <property type="match status" value="2"/>
</dbReference>
<name>A0A812CSL0_ACAPH</name>
<dbReference type="PANTHER" id="PTHR45640">
    <property type="entry name" value="HEAT SHOCK PROTEIN HSP-12.2-RELATED"/>
    <property type="match status" value="1"/>
</dbReference>
<dbReference type="OrthoDB" id="10060792at2759"/>
<dbReference type="PROSITE" id="PS01031">
    <property type="entry name" value="SHSP"/>
    <property type="match status" value="2"/>
</dbReference>
<comment type="caution">
    <text evidence="5">The sequence shown here is derived from an EMBL/GenBank/DDBJ whole genome shotgun (WGS) entry which is preliminary data.</text>
</comment>
<feature type="domain" description="SHSP" evidence="4">
    <location>
        <begin position="269"/>
        <end position="376"/>
    </location>
</feature>
<accession>A0A812CSL0</accession>
<organism evidence="5 6">
    <name type="scientific">Acanthosepion pharaonis</name>
    <name type="common">Pharaoh cuttlefish</name>
    <name type="synonym">Sepia pharaonis</name>
    <dbReference type="NCBI Taxonomy" id="158019"/>
    <lineage>
        <taxon>Eukaryota</taxon>
        <taxon>Metazoa</taxon>
        <taxon>Spiralia</taxon>
        <taxon>Lophotrochozoa</taxon>
        <taxon>Mollusca</taxon>
        <taxon>Cephalopoda</taxon>
        <taxon>Coleoidea</taxon>
        <taxon>Decapodiformes</taxon>
        <taxon>Sepiida</taxon>
        <taxon>Sepiina</taxon>
        <taxon>Sepiidae</taxon>
        <taxon>Acanthosepion</taxon>
    </lineage>
</organism>
<dbReference type="Proteomes" id="UP000597762">
    <property type="component" value="Unassembled WGS sequence"/>
</dbReference>
<comment type="similarity">
    <text evidence="1 2">Belongs to the small heat shock protein (HSP20) family.</text>
</comment>
<evidence type="ECO:0000256" key="3">
    <source>
        <dbReference type="SAM" id="Coils"/>
    </source>
</evidence>
<dbReference type="GO" id="GO:0005634">
    <property type="term" value="C:nucleus"/>
    <property type="evidence" value="ECO:0007669"/>
    <property type="project" value="TreeGrafter"/>
</dbReference>
<evidence type="ECO:0000313" key="6">
    <source>
        <dbReference type="Proteomes" id="UP000597762"/>
    </source>
</evidence>
<keyword evidence="3" id="KW-0175">Coiled coil</keyword>
<dbReference type="GO" id="GO:0042026">
    <property type="term" value="P:protein refolding"/>
    <property type="evidence" value="ECO:0007669"/>
    <property type="project" value="TreeGrafter"/>
</dbReference>
<evidence type="ECO:0000313" key="5">
    <source>
        <dbReference type="EMBL" id="CAE1283433.1"/>
    </source>
</evidence>
<dbReference type="PRINTS" id="PR00299">
    <property type="entry name" value="ACRYSTALLIN"/>
</dbReference>
<dbReference type="GO" id="GO:0009408">
    <property type="term" value="P:response to heat"/>
    <property type="evidence" value="ECO:0007669"/>
    <property type="project" value="TreeGrafter"/>
</dbReference>
<dbReference type="EMBL" id="CAHIKZ030002235">
    <property type="protein sequence ID" value="CAE1283433.1"/>
    <property type="molecule type" value="Genomic_DNA"/>
</dbReference>
<evidence type="ECO:0000259" key="4">
    <source>
        <dbReference type="PROSITE" id="PS01031"/>
    </source>
</evidence>
<dbReference type="AlphaFoldDB" id="A0A812CSL0"/>
<dbReference type="GO" id="GO:0005737">
    <property type="term" value="C:cytoplasm"/>
    <property type="evidence" value="ECO:0007669"/>
    <property type="project" value="TreeGrafter"/>
</dbReference>
<dbReference type="InterPro" id="IPR001436">
    <property type="entry name" value="Alpha-crystallin/sHSP_animal"/>
</dbReference>
<sequence length="409" mass="47136">MTNSPISYRLLRTGVSLLSLSSKILPQNLSTHCDNSLVPRLFRLSCNTATTMCQPIAVSLVSLFQQRHITVYKEFPSIRQETQKKSTMAHYRTELHIPVKKDSLTFEDRQMKTWENVQTELNDRRSQWEKEFEKMRNEFFTLAPTDTSTGDKFSKIDGFRSLYEFDDQGNRKFKVRFDVSDFSPEEIQVKVQDNKVVIYGKTEEKKGNSTFSREYSRQIDIPRDVDQDKITCVMSKDNILTVEGPLLPPAQGKEATFLPIKCETVPNLSHKSTVQNSIITEPDGARKLHLQVDIGEYKPEEIVVKTMDRKLIVTARHEEKMEGRTIHKEFNKEFELPETVDPMSVNAFLSEDVNLADISYMIYQIYVCLSLSLSLSFSLFLSLSHSLSLSLWLFRSFFPSLSLSFSLSL</sequence>
<feature type="coiled-coil region" evidence="3">
    <location>
        <begin position="111"/>
        <end position="138"/>
    </location>
</feature>
<evidence type="ECO:0000256" key="1">
    <source>
        <dbReference type="PROSITE-ProRule" id="PRU00285"/>
    </source>
</evidence>
<dbReference type="GO" id="GO:0051082">
    <property type="term" value="F:unfolded protein binding"/>
    <property type="evidence" value="ECO:0007669"/>
    <property type="project" value="TreeGrafter"/>
</dbReference>
<keyword evidence="6" id="KW-1185">Reference proteome</keyword>
<evidence type="ECO:0000256" key="2">
    <source>
        <dbReference type="RuleBase" id="RU003616"/>
    </source>
</evidence>
<protein>
    <recommendedName>
        <fullName evidence="4">SHSP domain-containing protein</fullName>
    </recommendedName>
</protein>
<proteinExistence type="inferred from homology"/>
<dbReference type="Gene3D" id="2.60.40.790">
    <property type="match status" value="2"/>
</dbReference>
<gene>
    <name evidence="5" type="ORF">SPHA_44043</name>
</gene>
<reference evidence="5" key="1">
    <citation type="submission" date="2021-01" db="EMBL/GenBank/DDBJ databases">
        <authorList>
            <person name="Li R."/>
            <person name="Bekaert M."/>
        </authorList>
    </citation>
    <scope>NUCLEOTIDE SEQUENCE</scope>
    <source>
        <strain evidence="5">Farmed</strain>
    </source>
</reference>